<gene>
    <name evidence="1" type="ORF">SAMN05444277_102270</name>
</gene>
<evidence type="ECO:0000313" key="2">
    <source>
        <dbReference type="Proteomes" id="UP000199031"/>
    </source>
</evidence>
<dbReference type="STRING" id="1465490.SAMN05444277_102270"/>
<organism evidence="1 2">
    <name type="scientific">Parafilimonas terrae</name>
    <dbReference type="NCBI Taxonomy" id="1465490"/>
    <lineage>
        <taxon>Bacteria</taxon>
        <taxon>Pseudomonadati</taxon>
        <taxon>Bacteroidota</taxon>
        <taxon>Chitinophagia</taxon>
        <taxon>Chitinophagales</taxon>
        <taxon>Chitinophagaceae</taxon>
        <taxon>Parafilimonas</taxon>
    </lineage>
</organism>
<proteinExistence type="predicted"/>
<accession>A0A1I5TRN7</accession>
<dbReference type="OrthoDB" id="959050at2"/>
<dbReference type="AlphaFoldDB" id="A0A1I5TRN7"/>
<dbReference type="Proteomes" id="UP000199031">
    <property type="component" value="Unassembled WGS sequence"/>
</dbReference>
<reference evidence="1 2" key="1">
    <citation type="submission" date="2016-10" db="EMBL/GenBank/DDBJ databases">
        <authorList>
            <person name="de Groot N.N."/>
        </authorList>
    </citation>
    <scope>NUCLEOTIDE SEQUENCE [LARGE SCALE GENOMIC DNA]</scope>
    <source>
        <strain evidence="1 2">DSM 28286</strain>
    </source>
</reference>
<keyword evidence="2" id="KW-1185">Reference proteome</keyword>
<protein>
    <submittedName>
        <fullName evidence="1">Uncharacterized protein</fullName>
    </submittedName>
</protein>
<dbReference type="RefSeq" id="WP_090656007.1">
    <property type="nucleotide sequence ID" value="NZ_FOXQ01000002.1"/>
</dbReference>
<evidence type="ECO:0000313" key="1">
    <source>
        <dbReference type="EMBL" id="SFP85729.1"/>
    </source>
</evidence>
<sequence length="121" mass="13833">MKLFIDKESRVGDVKKIFTSCYPFLKIELYKKSFANNFIAVKKEPLAATVRINEFMHAANEIVIDISHNVTVAELESQFDDIGFITEVFRKSGNVWIASSLTDNWTLQQQNAEGKEISSHF</sequence>
<dbReference type="EMBL" id="FOXQ01000002">
    <property type="protein sequence ID" value="SFP85729.1"/>
    <property type="molecule type" value="Genomic_DNA"/>
</dbReference>
<name>A0A1I5TRN7_9BACT</name>